<dbReference type="AlphaFoldDB" id="A0A926NA87"/>
<dbReference type="EMBL" id="JACXAH010000010">
    <property type="protein sequence ID" value="MBD1372312.1"/>
    <property type="molecule type" value="Genomic_DNA"/>
</dbReference>
<feature type="transmembrane region" description="Helical" evidence="1">
    <location>
        <begin position="91"/>
        <end position="110"/>
    </location>
</feature>
<dbReference type="RefSeq" id="WP_191140602.1">
    <property type="nucleotide sequence ID" value="NZ_JACXAG020000007.1"/>
</dbReference>
<name>A0A926NA87_9BACL</name>
<feature type="transmembrane region" description="Helical" evidence="1">
    <location>
        <begin position="50"/>
        <end position="71"/>
    </location>
</feature>
<feature type="transmembrane region" description="Helical" evidence="1">
    <location>
        <begin position="6"/>
        <end position="29"/>
    </location>
</feature>
<evidence type="ECO:0000313" key="3">
    <source>
        <dbReference type="Proteomes" id="UP000661691"/>
    </source>
</evidence>
<feature type="transmembrane region" description="Helical" evidence="1">
    <location>
        <begin position="130"/>
        <end position="150"/>
    </location>
</feature>
<dbReference type="InterPro" id="IPR018729">
    <property type="entry name" value="DUF2269_transmembrane"/>
</dbReference>
<reference evidence="2" key="1">
    <citation type="submission" date="2020-09" db="EMBL/GenBank/DDBJ databases">
        <title>A novel bacterium of genus Hazenella, isolated from South China Sea.</title>
        <authorList>
            <person name="Huang H."/>
            <person name="Mo K."/>
            <person name="Hu Y."/>
        </authorList>
    </citation>
    <scope>NUCLEOTIDE SEQUENCE</scope>
    <source>
        <strain evidence="2">IB182357</strain>
    </source>
</reference>
<keyword evidence="1" id="KW-0472">Membrane</keyword>
<sequence>MEFMNIALFIHVVCVATWFGGATMMTMFLRDATRSNDVTTMANTLAKVQRWNLTMFLPTSVLVLITGMYMWMAYVGAESKPLWLLVKERFGSLFIIAFILIIAFYGKKLLNQVKESGVQTATAQALLKRYIMLLNFSLLCMIILIFFVTIKL</sequence>
<dbReference type="Pfam" id="PF10027">
    <property type="entry name" value="DUF2269"/>
    <property type="match status" value="1"/>
</dbReference>
<proteinExistence type="predicted"/>
<accession>A0A926NA87</accession>
<gene>
    <name evidence="2" type="ORF">IC620_08080</name>
</gene>
<dbReference type="Proteomes" id="UP000661691">
    <property type="component" value="Unassembled WGS sequence"/>
</dbReference>
<organism evidence="2 3">
    <name type="scientific">Polycladospora coralii</name>
    <dbReference type="NCBI Taxonomy" id="2771432"/>
    <lineage>
        <taxon>Bacteria</taxon>
        <taxon>Bacillati</taxon>
        <taxon>Bacillota</taxon>
        <taxon>Bacilli</taxon>
        <taxon>Bacillales</taxon>
        <taxon>Thermoactinomycetaceae</taxon>
        <taxon>Polycladospora</taxon>
    </lineage>
</organism>
<protein>
    <submittedName>
        <fullName evidence="2">DUF2269 family protein</fullName>
    </submittedName>
</protein>
<evidence type="ECO:0000256" key="1">
    <source>
        <dbReference type="SAM" id="Phobius"/>
    </source>
</evidence>
<keyword evidence="1" id="KW-0812">Transmembrane</keyword>
<keyword evidence="3" id="KW-1185">Reference proteome</keyword>
<evidence type="ECO:0000313" key="2">
    <source>
        <dbReference type="EMBL" id="MBD1372312.1"/>
    </source>
</evidence>
<keyword evidence="1" id="KW-1133">Transmembrane helix</keyword>
<comment type="caution">
    <text evidence="2">The sequence shown here is derived from an EMBL/GenBank/DDBJ whole genome shotgun (WGS) entry which is preliminary data.</text>
</comment>